<organism evidence="1 2">
    <name type="scientific">Populus alba x Populus x berolinensis</name>
    <dbReference type="NCBI Taxonomy" id="444605"/>
    <lineage>
        <taxon>Eukaryota</taxon>
        <taxon>Viridiplantae</taxon>
        <taxon>Streptophyta</taxon>
        <taxon>Embryophyta</taxon>
        <taxon>Tracheophyta</taxon>
        <taxon>Spermatophyta</taxon>
        <taxon>Magnoliopsida</taxon>
        <taxon>eudicotyledons</taxon>
        <taxon>Gunneridae</taxon>
        <taxon>Pentapetalae</taxon>
        <taxon>rosids</taxon>
        <taxon>fabids</taxon>
        <taxon>Malpighiales</taxon>
        <taxon>Salicaceae</taxon>
        <taxon>Saliceae</taxon>
        <taxon>Populus</taxon>
    </lineage>
</organism>
<protein>
    <submittedName>
        <fullName evidence="1">Uncharacterized protein</fullName>
    </submittedName>
</protein>
<reference evidence="1" key="1">
    <citation type="journal article" date="2023" name="Mol. Ecol. Resour.">
        <title>Chromosome-level genome assembly of a triploid poplar Populus alba 'Berolinensis'.</title>
        <authorList>
            <person name="Chen S."/>
            <person name="Yu Y."/>
            <person name="Wang X."/>
            <person name="Wang S."/>
            <person name="Zhang T."/>
            <person name="Zhou Y."/>
            <person name="He R."/>
            <person name="Meng N."/>
            <person name="Wang Y."/>
            <person name="Liu W."/>
            <person name="Liu Z."/>
            <person name="Liu J."/>
            <person name="Guo Q."/>
            <person name="Huang H."/>
            <person name="Sederoff R.R."/>
            <person name="Wang G."/>
            <person name="Qu G."/>
            <person name="Chen S."/>
        </authorList>
    </citation>
    <scope>NUCLEOTIDE SEQUENCE</scope>
    <source>
        <strain evidence="1">SC-2020</strain>
    </source>
</reference>
<keyword evidence="2" id="KW-1185">Reference proteome</keyword>
<accession>A0AAD6ME57</accession>
<sequence>MVSWGGFESLRASHNQSIMALHVKNLPTRYALTRHLLALRNINEVKKIQ</sequence>
<dbReference type="Proteomes" id="UP001164929">
    <property type="component" value="Chromosome 10"/>
</dbReference>
<proteinExistence type="predicted"/>
<gene>
    <name evidence="1" type="ORF">NC653_026299</name>
</gene>
<name>A0AAD6ME57_9ROSI</name>
<dbReference type="AlphaFoldDB" id="A0AAD6ME57"/>
<evidence type="ECO:0000313" key="2">
    <source>
        <dbReference type="Proteomes" id="UP001164929"/>
    </source>
</evidence>
<comment type="caution">
    <text evidence="1">The sequence shown here is derived from an EMBL/GenBank/DDBJ whole genome shotgun (WGS) entry which is preliminary data.</text>
</comment>
<evidence type="ECO:0000313" key="1">
    <source>
        <dbReference type="EMBL" id="KAJ6983444.1"/>
    </source>
</evidence>
<dbReference type="EMBL" id="JAQIZT010000010">
    <property type="protein sequence ID" value="KAJ6983444.1"/>
    <property type="molecule type" value="Genomic_DNA"/>
</dbReference>